<accession>A0A7R9QJG3</accession>
<protein>
    <submittedName>
        <fullName evidence="2">Uncharacterized protein</fullName>
    </submittedName>
</protein>
<feature type="region of interest" description="Disordered" evidence="1">
    <location>
        <begin position="144"/>
        <end position="172"/>
    </location>
</feature>
<sequence length="195" mass="21569">MDTTYQCLNPGATTRKRLKPEPYSVFGYDCKGSVDNILIIDKKLFKCLRNCWNLTMDDLRNWSAKSCCFEYELHRGVKTLVYKHCRKDEGKPDISDKPLKSICINKKGYPLSDSFCNGLSGRLPMGAECDHIVDSLAKGIDPYPTPSQSVTVSVRPPQHSGPNQSSTARPNSQSTAVSVLLAAIVVSIAGDVYDF</sequence>
<proteinExistence type="predicted"/>
<evidence type="ECO:0000313" key="2">
    <source>
        <dbReference type="EMBL" id="CAD7647825.1"/>
    </source>
</evidence>
<dbReference type="EMBL" id="OC895750">
    <property type="protein sequence ID" value="CAD7647825.1"/>
    <property type="molecule type" value="Genomic_DNA"/>
</dbReference>
<name>A0A7R9QJG3_9ACAR</name>
<dbReference type="EMBL" id="CAJPIZ010041175">
    <property type="protein sequence ID" value="CAG2121688.1"/>
    <property type="molecule type" value="Genomic_DNA"/>
</dbReference>
<evidence type="ECO:0000256" key="1">
    <source>
        <dbReference type="SAM" id="MobiDB-lite"/>
    </source>
</evidence>
<dbReference type="Proteomes" id="UP000759131">
    <property type="component" value="Unassembled WGS sequence"/>
</dbReference>
<reference evidence="2" key="1">
    <citation type="submission" date="2020-11" db="EMBL/GenBank/DDBJ databases">
        <authorList>
            <person name="Tran Van P."/>
        </authorList>
    </citation>
    <scope>NUCLEOTIDE SEQUENCE</scope>
</reference>
<feature type="non-terminal residue" evidence="2">
    <location>
        <position position="1"/>
    </location>
</feature>
<gene>
    <name evidence="2" type="ORF">OSB1V03_LOCUS21634</name>
</gene>
<evidence type="ECO:0000313" key="3">
    <source>
        <dbReference type="Proteomes" id="UP000759131"/>
    </source>
</evidence>
<dbReference type="AlphaFoldDB" id="A0A7R9QJG3"/>
<organism evidence="2">
    <name type="scientific">Medioppia subpectinata</name>
    <dbReference type="NCBI Taxonomy" id="1979941"/>
    <lineage>
        <taxon>Eukaryota</taxon>
        <taxon>Metazoa</taxon>
        <taxon>Ecdysozoa</taxon>
        <taxon>Arthropoda</taxon>
        <taxon>Chelicerata</taxon>
        <taxon>Arachnida</taxon>
        <taxon>Acari</taxon>
        <taxon>Acariformes</taxon>
        <taxon>Sarcoptiformes</taxon>
        <taxon>Oribatida</taxon>
        <taxon>Brachypylina</taxon>
        <taxon>Oppioidea</taxon>
        <taxon>Oppiidae</taxon>
        <taxon>Medioppia</taxon>
    </lineage>
</organism>
<keyword evidence="3" id="KW-1185">Reference proteome</keyword>
<feature type="compositionally biased region" description="Polar residues" evidence="1">
    <location>
        <begin position="160"/>
        <end position="172"/>
    </location>
</feature>